<dbReference type="PANTHER" id="PTHR23132">
    <property type="entry name" value="D-ALANINE--D-ALANINE LIGASE"/>
    <property type="match status" value="1"/>
</dbReference>
<evidence type="ECO:0000256" key="2">
    <source>
        <dbReference type="ARBA" id="ARBA00022598"/>
    </source>
</evidence>
<dbReference type="Proteomes" id="UP001221686">
    <property type="component" value="Unassembled WGS sequence"/>
</dbReference>
<dbReference type="Pfam" id="PF07478">
    <property type="entry name" value="Dala_Dala_lig_C"/>
    <property type="match status" value="1"/>
</dbReference>
<dbReference type="EMBL" id="JAQNDL010000001">
    <property type="protein sequence ID" value="MDC0716485.1"/>
    <property type="molecule type" value="Genomic_DNA"/>
</dbReference>
<evidence type="ECO:0000313" key="5">
    <source>
        <dbReference type="EMBL" id="MDC0716485.1"/>
    </source>
</evidence>
<dbReference type="SUPFAM" id="SSF56059">
    <property type="entry name" value="Glutathione synthetase ATP-binding domain-like"/>
    <property type="match status" value="1"/>
</dbReference>
<evidence type="ECO:0000313" key="6">
    <source>
        <dbReference type="Proteomes" id="UP001221686"/>
    </source>
</evidence>
<comment type="caution">
    <text evidence="5">The sequence shown here is derived from an EMBL/GenBank/DDBJ whole genome shotgun (WGS) entry which is preliminary data.</text>
</comment>
<sequence length="327" mass="36058">MVEQETTYEPARWLTGHEVEVVTLGKSSSAATLRRLAARGFDVFLNLCDGAWFEEVAGLEVVEELERLGVAFTGPTSRAYALTKADMKRTALALGVATPAHAFVTADIEVERAARSLRLPVIVKHFDGCASIGLTPESRVRTPDELLARARGTIDEFGGALLEEFVEGHEYTVLVAENPDDPARPLVFPPVVCTFPPGESFKHFALKWHEYQGMRWSPCADPQLAERLVAATRQIFLATDGVSYARCDFRVDADGQPWYLEINTSCGIFYPPGAEGSADMILQNDPTLGHRGFMDHILRCALLRARKPARRPRRGFAATFSPEPEPA</sequence>
<dbReference type="RefSeq" id="WP_272084974.1">
    <property type="nucleotide sequence ID" value="NZ_JAQNDL010000001.1"/>
</dbReference>
<proteinExistence type="inferred from homology"/>
<dbReference type="PANTHER" id="PTHR23132:SF23">
    <property type="entry name" value="D-ALANINE--D-ALANINE LIGASE B"/>
    <property type="match status" value="1"/>
</dbReference>
<dbReference type="Gene3D" id="3.30.470.20">
    <property type="entry name" value="ATP-grasp fold, B domain"/>
    <property type="match status" value="1"/>
</dbReference>
<protein>
    <submittedName>
        <fullName evidence="5">D-alanine--D-alanine ligase</fullName>
    </submittedName>
</protein>
<evidence type="ECO:0000256" key="1">
    <source>
        <dbReference type="ARBA" id="ARBA00010871"/>
    </source>
</evidence>
<dbReference type="GO" id="GO:0016874">
    <property type="term" value="F:ligase activity"/>
    <property type="evidence" value="ECO:0007669"/>
    <property type="project" value="UniProtKB-KW"/>
</dbReference>
<gene>
    <name evidence="5" type="ORF">POL25_06260</name>
</gene>
<name>A0ABT5DS64_9BACT</name>
<keyword evidence="2 5" id="KW-0436">Ligase</keyword>
<keyword evidence="6" id="KW-1185">Reference proteome</keyword>
<reference evidence="5 6" key="1">
    <citation type="submission" date="2022-11" db="EMBL/GenBank/DDBJ databases">
        <title>Minimal conservation of predation-associated metabolite biosynthetic gene clusters underscores biosynthetic potential of Myxococcota including descriptions for ten novel species: Archangium lansinium sp. nov., Myxococcus landrumus sp. nov., Nannocystis bai.</title>
        <authorList>
            <person name="Ahearne A."/>
            <person name="Stevens C."/>
            <person name="Dowd S."/>
        </authorList>
    </citation>
    <scope>NUCLEOTIDE SEQUENCE [LARGE SCALE GENOMIC DNA]</scope>
    <source>
        <strain evidence="5 6">BB15-2</strain>
    </source>
</reference>
<dbReference type="PROSITE" id="PS50975">
    <property type="entry name" value="ATP_GRASP"/>
    <property type="match status" value="1"/>
</dbReference>
<feature type="domain" description="ATP-grasp" evidence="4">
    <location>
        <begin position="88"/>
        <end position="288"/>
    </location>
</feature>
<keyword evidence="3" id="KW-0067">ATP-binding</keyword>
<evidence type="ECO:0000256" key="3">
    <source>
        <dbReference type="PROSITE-ProRule" id="PRU00409"/>
    </source>
</evidence>
<accession>A0ABT5DS64</accession>
<evidence type="ECO:0000259" key="4">
    <source>
        <dbReference type="PROSITE" id="PS50975"/>
    </source>
</evidence>
<comment type="similarity">
    <text evidence="1">Belongs to the D-alanine--D-alanine ligase family.</text>
</comment>
<keyword evidence="3" id="KW-0547">Nucleotide-binding</keyword>
<dbReference type="InterPro" id="IPR011095">
    <property type="entry name" value="Dala_Dala_lig_C"/>
</dbReference>
<organism evidence="5 6">
    <name type="scientific">Nannocystis bainbridge</name>
    <dbReference type="NCBI Taxonomy" id="2995303"/>
    <lineage>
        <taxon>Bacteria</taxon>
        <taxon>Pseudomonadati</taxon>
        <taxon>Myxococcota</taxon>
        <taxon>Polyangia</taxon>
        <taxon>Nannocystales</taxon>
        <taxon>Nannocystaceae</taxon>
        <taxon>Nannocystis</taxon>
    </lineage>
</organism>
<dbReference type="InterPro" id="IPR011761">
    <property type="entry name" value="ATP-grasp"/>
</dbReference>